<sequence>MAYRVVLGFTSILVMKDWRWLPNDAAPDRKASKRLTSAGPPGVCSAYMTSSVALWSHNWVVSKVERYGMATIVLSGAVAELNVTVVFLYSTMIYTAGNFSILAVPKLKLRDELFRRPSSYRIQWYTA</sequence>
<reference evidence="1 2" key="1">
    <citation type="submission" date="2016-07" db="EMBL/GenBank/DDBJ databases">
        <title>Pervasive Adenine N6-methylation of Active Genes in Fungi.</title>
        <authorList>
            <consortium name="DOE Joint Genome Institute"/>
            <person name="Mondo S.J."/>
            <person name="Dannebaum R.O."/>
            <person name="Kuo R.C."/>
            <person name="Labutti K."/>
            <person name="Haridas S."/>
            <person name="Kuo A."/>
            <person name="Salamov A."/>
            <person name="Ahrendt S.R."/>
            <person name="Lipzen A."/>
            <person name="Sullivan W."/>
            <person name="Andreopoulos W.B."/>
            <person name="Clum A."/>
            <person name="Lindquist E."/>
            <person name="Daum C."/>
            <person name="Ramamoorthy G.K."/>
            <person name="Gryganskyi A."/>
            <person name="Culley D."/>
            <person name="Magnuson J.K."/>
            <person name="James T.Y."/>
            <person name="O'Malley M.A."/>
            <person name="Stajich J.E."/>
            <person name="Spatafora J.W."/>
            <person name="Visel A."/>
            <person name="Grigoriev I.V."/>
        </authorList>
    </citation>
    <scope>NUCLEOTIDE SEQUENCE [LARGE SCALE GENOMIC DNA]</scope>
    <source>
        <strain evidence="1 2">CBS 129021</strain>
    </source>
</reference>
<dbReference type="RefSeq" id="XP_040713624.1">
    <property type="nucleotide sequence ID" value="XM_040858578.1"/>
</dbReference>
<dbReference type="InParanoid" id="A0A1Y2DQQ2"/>
<dbReference type="AlphaFoldDB" id="A0A1Y2DQQ2"/>
<evidence type="ECO:0000313" key="1">
    <source>
        <dbReference type="EMBL" id="ORY61547.1"/>
    </source>
</evidence>
<evidence type="ECO:0000313" key="2">
    <source>
        <dbReference type="Proteomes" id="UP000193689"/>
    </source>
</evidence>
<proteinExistence type="predicted"/>
<organism evidence="1 2">
    <name type="scientific">Pseudomassariella vexata</name>
    <dbReference type="NCBI Taxonomy" id="1141098"/>
    <lineage>
        <taxon>Eukaryota</taxon>
        <taxon>Fungi</taxon>
        <taxon>Dikarya</taxon>
        <taxon>Ascomycota</taxon>
        <taxon>Pezizomycotina</taxon>
        <taxon>Sordariomycetes</taxon>
        <taxon>Xylariomycetidae</taxon>
        <taxon>Amphisphaeriales</taxon>
        <taxon>Pseudomassariaceae</taxon>
        <taxon>Pseudomassariella</taxon>
    </lineage>
</organism>
<gene>
    <name evidence="1" type="ORF">BCR38DRAFT_411411</name>
</gene>
<dbReference type="Proteomes" id="UP000193689">
    <property type="component" value="Unassembled WGS sequence"/>
</dbReference>
<protein>
    <submittedName>
        <fullName evidence="1">Uncharacterized protein</fullName>
    </submittedName>
</protein>
<keyword evidence="2" id="KW-1185">Reference proteome</keyword>
<name>A0A1Y2DQQ2_9PEZI</name>
<accession>A0A1Y2DQQ2</accession>
<dbReference type="GeneID" id="63774790"/>
<comment type="caution">
    <text evidence="1">The sequence shown here is derived from an EMBL/GenBank/DDBJ whole genome shotgun (WGS) entry which is preliminary data.</text>
</comment>
<dbReference type="EMBL" id="MCFJ01000010">
    <property type="protein sequence ID" value="ORY61547.1"/>
    <property type="molecule type" value="Genomic_DNA"/>
</dbReference>